<evidence type="ECO:0000256" key="1">
    <source>
        <dbReference type="ARBA" id="ARBA00004496"/>
    </source>
</evidence>
<dbReference type="Gene3D" id="3.90.950.10">
    <property type="match status" value="1"/>
</dbReference>
<dbReference type="NCBIfam" id="TIGR00172">
    <property type="entry name" value="maf"/>
    <property type="match status" value="1"/>
</dbReference>
<keyword evidence="4 9" id="KW-0546">Nucleotide metabolism</keyword>
<reference evidence="10 11" key="1">
    <citation type="submission" date="2019-08" db="EMBL/GenBank/DDBJ databases">
        <title>Parahaliea maris sp. nov., isolated from the surface seawater.</title>
        <authorList>
            <person name="Liu Y."/>
        </authorList>
    </citation>
    <scope>NUCLEOTIDE SEQUENCE [LARGE SCALE GENOMIC DNA]</scope>
    <source>
        <strain evidence="10 11">HSLHS9</strain>
    </source>
</reference>
<dbReference type="FunFam" id="3.90.950.10:FF:000005">
    <property type="entry name" value="7-methyl-GTP pyrophosphatase"/>
    <property type="match status" value="1"/>
</dbReference>
<comment type="catalytic activity">
    <reaction evidence="5 9">
        <text>N(7)-methyl-GTP + H2O = N(7)-methyl-GMP + diphosphate + H(+)</text>
        <dbReference type="Rhea" id="RHEA:58744"/>
        <dbReference type="ChEBI" id="CHEBI:15377"/>
        <dbReference type="ChEBI" id="CHEBI:15378"/>
        <dbReference type="ChEBI" id="CHEBI:33019"/>
        <dbReference type="ChEBI" id="CHEBI:58285"/>
        <dbReference type="ChEBI" id="CHEBI:87133"/>
    </reaction>
</comment>
<evidence type="ECO:0000313" key="11">
    <source>
        <dbReference type="Proteomes" id="UP000321039"/>
    </source>
</evidence>
<dbReference type="InterPro" id="IPR029001">
    <property type="entry name" value="ITPase-like_fam"/>
</dbReference>
<dbReference type="GO" id="GO:0047429">
    <property type="term" value="F:nucleoside triphosphate diphosphatase activity"/>
    <property type="evidence" value="ECO:0007669"/>
    <property type="project" value="InterPro"/>
</dbReference>
<comment type="caution">
    <text evidence="10">The sequence shown here is derived from an EMBL/GenBank/DDBJ whole genome shotgun (WGS) entry which is preliminary data.</text>
</comment>
<feature type="site" description="Important for substrate specificity" evidence="9">
    <location>
        <position position="11"/>
    </location>
</feature>
<evidence type="ECO:0000256" key="6">
    <source>
        <dbReference type="ARBA" id="ARBA00053369"/>
    </source>
</evidence>
<organism evidence="10 11">
    <name type="scientific">Parahaliea maris</name>
    <dbReference type="NCBI Taxonomy" id="2716870"/>
    <lineage>
        <taxon>Bacteria</taxon>
        <taxon>Pseudomonadati</taxon>
        <taxon>Pseudomonadota</taxon>
        <taxon>Gammaproteobacteria</taxon>
        <taxon>Cellvibrionales</taxon>
        <taxon>Halieaceae</taxon>
        <taxon>Parahaliea</taxon>
    </lineage>
</organism>
<gene>
    <name evidence="10" type="ORF">FV139_20505</name>
</gene>
<dbReference type="GO" id="GO:0009117">
    <property type="term" value="P:nucleotide metabolic process"/>
    <property type="evidence" value="ECO:0007669"/>
    <property type="project" value="UniProtKB-KW"/>
</dbReference>
<evidence type="ECO:0000313" key="10">
    <source>
        <dbReference type="EMBL" id="TXS89064.1"/>
    </source>
</evidence>
<comment type="caution">
    <text evidence="9">Lacks conserved residue(s) required for the propagation of feature annotation.</text>
</comment>
<accession>A0A5C8ZMT4</accession>
<keyword evidence="2 9" id="KW-0963">Cytoplasm</keyword>
<comment type="similarity">
    <text evidence="7 9">Belongs to the Maf family. YceF subfamily.</text>
</comment>
<comment type="function">
    <text evidence="6 9">Nucleoside triphosphate pyrophosphatase that hydrolyzes 7-methyl-GTP (m(7)GTP). May have a dual role in cell division arrest and in preventing the incorporation of modified nucleotides into cellular nucleic acids.</text>
</comment>
<dbReference type="PANTHER" id="PTHR43213:SF10">
    <property type="entry name" value="7-METHYL-GTP PYROPHOSPHATASE"/>
    <property type="match status" value="1"/>
</dbReference>
<sequence length="202" mass="21622">MDLILASTSPYRQRLLERLQIPFRCESPNTDETPLPGEAPAPLAARLAQAKAAAVAARHPEALVIGSDQVASLEGALLGKPGSHLQAVAQLEACSGKTLHFYTAVCLLGPGIDKTHTEPFTVDFRALEREEIENYLRKDTPYDCAGSFKWESLGVALFERLTGNDPTSLEGLPLIALCRLLAESGHPVLSKTPSSSGSNSES</sequence>
<evidence type="ECO:0000256" key="7">
    <source>
        <dbReference type="ARBA" id="ARBA00060749"/>
    </source>
</evidence>
<feature type="site" description="Important for substrate specificity" evidence="9">
    <location>
        <position position="151"/>
    </location>
</feature>
<keyword evidence="3 9" id="KW-0378">Hydrolase</keyword>
<dbReference type="RefSeq" id="WP_148070362.1">
    <property type="nucleotide sequence ID" value="NZ_VRZA01000012.1"/>
</dbReference>
<dbReference type="SUPFAM" id="SSF52972">
    <property type="entry name" value="ITPase-like"/>
    <property type="match status" value="1"/>
</dbReference>
<feature type="active site" description="Proton acceptor" evidence="9">
    <location>
        <position position="68"/>
    </location>
</feature>
<evidence type="ECO:0000256" key="9">
    <source>
        <dbReference type="HAMAP-Rule" id="MF_00528"/>
    </source>
</evidence>
<protein>
    <recommendedName>
        <fullName evidence="8 9">7-methyl-GTP pyrophosphatase</fullName>
        <shortName evidence="9">m(7)GTP pyrophosphatase</shortName>
        <ecNumber evidence="9">3.6.1.-</ecNumber>
    </recommendedName>
</protein>
<dbReference type="HAMAP" id="MF_00528">
    <property type="entry name" value="Maf"/>
    <property type="match status" value="1"/>
</dbReference>
<proteinExistence type="inferred from homology"/>
<dbReference type="PANTHER" id="PTHR43213">
    <property type="entry name" value="BIFUNCTIONAL DTTP/UTP PYROPHOSPHATASE/METHYLTRANSFERASE PROTEIN-RELATED"/>
    <property type="match status" value="1"/>
</dbReference>
<dbReference type="PIRSF" id="PIRSF006305">
    <property type="entry name" value="Maf"/>
    <property type="match status" value="1"/>
</dbReference>
<dbReference type="Proteomes" id="UP000321039">
    <property type="component" value="Unassembled WGS sequence"/>
</dbReference>
<dbReference type="CDD" id="cd00555">
    <property type="entry name" value="Maf"/>
    <property type="match status" value="1"/>
</dbReference>
<comment type="cofactor">
    <cofactor evidence="9">
        <name>a divalent metal cation</name>
        <dbReference type="ChEBI" id="CHEBI:60240"/>
    </cofactor>
</comment>
<comment type="subcellular location">
    <subcellularLocation>
        <location evidence="1 9">Cytoplasm</location>
    </subcellularLocation>
</comment>
<evidence type="ECO:0000256" key="2">
    <source>
        <dbReference type="ARBA" id="ARBA00022490"/>
    </source>
</evidence>
<dbReference type="AlphaFoldDB" id="A0A5C8ZMT4"/>
<evidence type="ECO:0000256" key="8">
    <source>
        <dbReference type="ARBA" id="ARBA00068163"/>
    </source>
</evidence>
<dbReference type="EMBL" id="VRZA01000012">
    <property type="protein sequence ID" value="TXS89064.1"/>
    <property type="molecule type" value="Genomic_DNA"/>
</dbReference>
<dbReference type="InterPro" id="IPR003697">
    <property type="entry name" value="Maf-like"/>
</dbReference>
<feature type="site" description="Important for substrate specificity" evidence="9">
    <location>
        <position position="69"/>
    </location>
</feature>
<evidence type="ECO:0000256" key="5">
    <source>
        <dbReference type="ARBA" id="ARBA00050213"/>
    </source>
</evidence>
<evidence type="ECO:0000256" key="4">
    <source>
        <dbReference type="ARBA" id="ARBA00023080"/>
    </source>
</evidence>
<dbReference type="GO" id="GO:0005737">
    <property type="term" value="C:cytoplasm"/>
    <property type="evidence" value="ECO:0007669"/>
    <property type="project" value="UniProtKB-SubCell"/>
</dbReference>
<name>A0A5C8ZMT4_9GAMM</name>
<evidence type="ECO:0000256" key="3">
    <source>
        <dbReference type="ARBA" id="ARBA00022801"/>
    </source>
</evidence>
<dbReference type="Pfam" id="PF02545">
    <property type="entry name" value="Maf"/>
    <property type="match status" value="1"/>
</dbReference>
<dbReference type="EC" id="3.6.1.-" evidence="9"/>
<keyword evidence="11" id="KW-1185">Reference proteome</keyword>